<gene>
    <name evidence="2" type="ORF">H8702_11410</name>
</gene>
<dbReference type="PROSITE" id="PS51186">
    <property type="entry name" value="GNAT"/>
    <property type="match status" value="1"/>
</dbReference>
<organism evidence="2 3">
    <name type="scientific">Massiliimalia timonensis</name>
    <dbReference type="NCBI Taxonomy" id="1987501"/>
    <lineage>
        <taxon>Bacteria</taxon>
        <taxon>Bacillati</taxon>
        <taxon>Bacillota</taxon>
        <taxon>Clostridia</taxon>
        <taxon>Eubacteriales</taxon>
        <taxon>Oscillospiraceae</taxon>
        <taxon>Massiliimalia</taxon>
    </lineage>
</organism>
<dbReference type="SUPFAM" id="SSF55729">
    <property type="entry name" value="Acyl-CoA N-acyltransferases (Nat)"/>
    <property type="match status" value="1"/>
</dbReference>
<accession>A0A8J6U0N9</accession>
<feature type="domain" description="N-acetyltransferase" evidence="1">
    <location>
        <begin position="12"/>
        <end position="158"/>
    </location>
</feature>
<comment type="caution">
    <text evidence="2">The sequence shown here is derived from an EMBL/GenBank/DDBJ whole genome shotgun (WGS) entry which is preliminary data.</text>
</comment>
<dbReference type="GO" id="GO:0016747">
    <property type="term" value="F:acyltransferase activity, transferring groups other than amino-acyl groups"/>
    <property type="evidence" value="ECO:0007669"/>
    <property type="project" value="InterPro"/>
</dbReference>
<keyword evidence="3" id="KW-1185">Reference proteome</keyword>
<name>A0A8J6U0N9_9FIRM</name>
<dbReference type="Gene3D" id="3.40.630.30">
    <property type="match status" value="1"/>
</dbReference>
<dbReference type="AlphaFoldDB" id="A0A8J6U0N9"/>
<dbReference type="Proteomes" id="UP000632659">
    <property type="component" value="Unassembled WGS sequence"/>
</dbReference>
<reference evidence="2" key="1">
    <citation type="submission" date="2020-08" db="EMBL/GenBank/DDBJ databases">
        <title>Genome public.</title>
        <authorList>
            <person name="Liu C."/>
            <person name="Sun Q."/>
        </authorList>
    </citation>
    <scope>NUCLEOTIDE SEQUENCE</scope>
    <source>
        <strain evidence="2">NSJ-15</strain>
    </source>
</reference>
<dbReference type="Pfam" id="PF13673">
    <property type="entry name" value="Acetyltransf_10"/>
    <property type="match status" value="1"/>
</dbReference>
<evidence type="ECO:0000313" key="3">
    <source>
        <dbReference type="Proteomes" id="UP000632659"/>
    </source>
</evidence>
<dbReference type="InterPro" id="IPR016181">
    <property type="entry name" value="Acyl_CoA_acyltransferase"/>
</dbReference>
<dbReference type="OrthoDB" id="9794566at2"/>
<dbReference type="RefSeq" id="WP_093989696.1">
    <property type="nucleotide sequence ID" value="NZ_FYDD01000004.1"/>
</dbReference>
<evidence type="ECO:0000313" key="2">
    <source>
        <dbReference type="EMBL" id="MBC8611697.1"/>
    </source>
</evidence>
<dbReference type="InterPro" id="IPR000182">
    <property type="entry name" value="GNAT_dom"/>
</dbReference>
<protein>
    <submittedName>
        <fullName evidence="2">GNAT family N-acetyltransferase</fullName>
    </submittedName>
</protein>
<proteinExistence type="predicted"/>
<dbReference type="CDD" id="cd04301">
    <property type="entry name" value="NAT_SF"/>
    <property type="match status" value="1"/>
</dbReference>
<dbReference type="EMBL" id="JACRTL010000007">
    <property type="protein sequence ID" value="MBC8611697.1"/>
    <property type="molecule type" value="Genomic_DNA"/>
</dbReference>
<sequence length="158" mass="18754">MELALKHIDMGFSLKDVHQDDLNDYLFVEKISHSKYIFENSEFLGEYDEQILKDAFYDRIKMTFFKKILLNNEIVGFLSYDKKVNKIDNVLLKIMPKVQNKGIGTWFLQELKKYSVPIFLVVIKTNPAQNLYKRLGFEVYEEKNAFLFFKYEIVISAL</sequence>
<evidence type="ECO:0000259" key="1">
    <source>
        <dbReference type="PROSITE" id="PS51186"/>
    </source>
</evidence>